<dbReference type="AlphaFoldDB" id="A0AAJ2UNC0"/>
<dbReference type="Proteomes" id="UP001273589">
    <property type="component" value="Unassembled WGS sequence"/>
</dbReference>
<accession>A0AAJ2UNC0</accession>
<name>A0AAJ2UNC0_9ACTN</name>
<reference evidence="1" key="1">
    <citation type="journal article" date="2023" name="Microb. Genom.">
        <title>Mesoterricola silvestris gen. nov., sp. nov., Mesoterricola sediminis sp. nov., Geothrix oryzae sp. nov., Geothrix edaphica sp. nov., Geothrix rubra sp. nov., and Geothrix limicola sp. nov., six novel members of Acidobacteriota isolated from soils.</title>
        <authorList>
            <person name="Weisberg A.J."/>
            <person name="Pearce E."/>
            <person name="Kramer C.G."/>
            <person name="Chang J.H."/>
            <person name="Clarke C.R."/>
        </authorList>
    </citation>
    <scope>NUCLEOTIDE SEQUENCE</scope>
    <source>
        <strain evidence="1">ND06-05F</strain>
    </source>
</reference>
<evidence type="ECO:0000313" key="1">
    <source>
        <dbReference type="EMBL" id="MDX3133423.1"/>
    </source>
</evidence>
<protein>
    <submittedName>
        <fullName evidence="1">Uncharacterized protein</fullName>
    </submittedName>
</protein>
<dbReference type="EMBL" id="JARAWN010000206">
    <property type="protein sequence ID" value="MDX3133423.1"/>
    <property type="molecule type" value="Genomic_DNA"/>
</dbReference>
<proteinExistence type="predicted"/>
<organism evidence="1 2">
    <name type="scientific">Streptomyces europaeiscabiei</name>
    <dbReference type="NCBI Taxonomy" id="146819"/>
    <lineage>
        <taxon>Bacteria</taxon>
        <taxon>Bacillati</taxon>
        <taxon>Actinomycetota</taxon>
        <taxon>Actinomycetes</taxon>
        <taxon>Kitasatosporales</taxon>
        <taxon>Streptomycetaceae</taxon>
        <taxon>Streptomyces</taxon>
    </lineage>
</organism>
<evidence type="ECO:0000313" key="2">
    <source>
        <dbReference type="Proteomes" id="UP001273589"/>
    </source>
</evidence>
<sequence length="60" mass="6365">MVVWEMVGAAVQFAAGHLVRQALGPLGLALLITALVACKVGQVHPAWWAALLFLLLMVQA</sequence>
<dbReference type="RefSeq" id="WP_037688373.1">
    <property type="nucleotide sequence ID" value="NZ_JARAWN010000206.1"/>
</dbReference>
<gene>
    <name evidence="1" type="ORF">PV367_27400</name>
</gene>
<comment type="caution">
    <text evidence="1">The sequence shown here is derived from an EMBL/GenBank/DDBJ whole genome shotgun (WGS) entry which is preliminary data.</text>
</comment>